<dbReference type="CDD" id="cd00160">
    <property type="entry name" value="RhoGEF"/>
    <property type="match status" value="1"/>
</dbReference>
<proteinExistence type="predicted"/>
<dbReference type="SUPFAM" id="SSF50729">
    <property type="entry name" value="PH domain-like"/>
    <property type="match status" value="1"/>
</dbReference>
<dbReference type="OrthoDB" id="6019202at2759"/>
<dbReference type="Gene3D" id="1.20.900.10">
    <property type="entry name" value="Dbl homology (DH) domain"/>
    <property type="match status" value="1"/>
</dbReference>
<feature type="region of interest" description="Disordered" evidence="1">
    <location>
        <begin position="623"/>
        <end position="650"/>
    </location>
</feature>
<dbReference type="Gene3D" id="2.30.30.40">
    <property type="entry name" value="SH3 Domains"/>
    <property type="match status" value="1"/>
</dbReference>
<dbReference type="SUPFAM" id="SSF48065">
    <property type="entry name" value="DBL homology domain (DH-domain)"/>
    <property type="match status" value="1"/>
</dbReference>
<dbReference type="InterPro" id="IPR036028">
    <property type="entry name" value="SH3-like_dom_sf"/>
</dbReference>
<dbReference type="EMBL" id="GDIQ01089881">
    <property type="protein sequence ID" value="JAN04856.1"/>
    <property type="molecule type" value="Transcribed_RNA"/>
</dbReference>
<dbReference type="AlphaFoldDB" id="A0A0P5UK75"/>
<dbReference type="GO" id="GO:0005085">
    <property type="term" value="F:guanyl-nucleotide exchange factor activity"/>
    <property type="evidence" value="ECO:0007669"/>
    <property type="project" value="InterPro"/>
</dbReference>
<dbReference type="SMART" id="SM00233">
    <property type="entry name" value="PH"/>
    <property type="match status" value="1"/>
</dbReference>
<dbReference type="InterPro" id="IPR000219">
    <property type="entry name" value="DH_dom"/>
</dbReference>
<dbReference type="SUPFAM" id="SSF50044">
    <property type="entry name" value="SH3-domain"/>
    <property type="match status" value="1"/>
</dbReference>
<dbReference type="PANTHER" id="PTHR46026:SF1">
    <property type="entry name" value="RHO-TYPE GUANINE NUCLEOTIDE EXCHANGE FACTOR, ISOFORM F"/>
    <property type="match status" value="1"/>
</dbReference>
<accession>A0A0P5UK75</accession>
<dbReference type="SMART" id="SM00326">
    <property type="entry name" value="SH3"/>
    <property type="match status" value="1"/>
</dbReference>
<dbReference type="InterPro" id="IPR035899">
    <property type="entry name" value="DBL_dom_sf"/>
</dbReference>
<dbReference type="InterPro" id="IPR001849">
    <property type="entry name" value="PH_domain"/>
</dbReference>
<reference evidence="2" key="1">
    <citation type="submission" date="2015-10" db="EMBL/GenBank/DDBJ databases">
        <title>EvidentialGene: Evidence-directed Construction of Complete mRNA Transcriptomes without Genomes.</title>
        <authorList>
            <person name="Gilbert D.G."/>
        </authorList>
    </citation>
    <scope>NUCLEOTIDE SEQUENCE</scope>
</reference>
<dbReference type="Pfam" id="PF14604">
    <property type="entry name" value="SH3_9"/>
    <property type="match status" value="1"/>
</dbReference>
<evidence type="ECO:0000313" key="2">
    <source>
        <dbReference type="EMBL" id="JAN04856.1"/>
    </source>
</evidence>
<name>A0A0P5UK75_9CRUS</name>
<dbReference type="FunFam" id="2.30.30.40:FF:000072">
    <property type="entry name" value="Unconventional Myosin IB"/>
    <property type="match status" value="1"/>
</dbReference>
<dbReference type="GO" id="GO:0016192">
    <property type="term" value="P:vesicle-mediated transport"/>
    <property type="evidence" value="ECO:0007669"/>
    <property type="project" value="UniProtKB-ARBA"/>
</dbReference>
<dbReference type="PRINTS" id="PR00452">
    <property type="entry name" value="SH3DOMAIN"/>
</dbReference>
<dbReference type="InterPro" id="IPR001452">
    <property type="entry name" value="SH3_domain"/>
</dbReference>
<feature type="compositionally biased region" description="Basic and acidic residues" evidence="1">
    <location>
        <begin position="631"/>
        <end position="645"/>
    </location>
</feature>
<dbReference type="GO" id="GO:0005737">
    <property type="term" value="C:cytoplasm"/>
    <property type="evidence" value="ECO:0007669"/>
    <property type="project" value="TreeGrafter"/>
</dbReference>
<feature type="compositionally biased region" description="Low complexity" evidence="1">
    <location>
        <begin position="722"/>
        <end position="733"/>
    </location>
</feature>
<dbReference type="PROSITE" id="PS50002">
    <property type="entry name" value="SH3"/>
    <property type="match status" value="1"/>
</dbReference>
<sequence length="758" mass="84275">MISEPPAITQVQAVYSFKGKNNDELNFKKGDIITITQKEEGGWWEGTFEGKTGWFPSNYVKDIGLTGAKPPPTVFAVETIPEQQTVNRNLILKDIIDSEKSFISEIQTLIKTVLTPLGNSDILTADEYNKIVRNLPEIVDLHLTFVRLLEDCYEKPSLEQRVGNIFLGMAEKVKVAHTEYCSNHPRAVCILESYKEKLGSFVEGLGGRSPGLVFLTAGLSRPFRRLERYGGCLQELERHMEEFHPDRGDTQRSVFVYQNIPLHCASVRRQKEQELEVLCGSVRCWEGDEPQRLGELLYMGPVKITTTIPIPETKDRHLVLFSQCLILLSVSQRLSAFVFEKKYNLSGMSLNMQDDTELSRCTFELLVSGSERVLVSCPSKEERLRLVDLLQKQIRNPVITSPSTSTVACVSHPPFRLMTRYFALLIKAGLLTRLRLREILDGGKAEHERRLILGCTFISPSAIAEKDNLNRFLRQCRAECRLSTGQSDRSSTQTRSLYIEKFTLGVPLVVHSWIRSSIFSSSTSSTSSSPSSSPLISGAINGKMNWPREGFGGSLDSASLVPSKSPKFPFRSQSLPPLDLCITRYNLKEASVERAEGPVQQRYTSTTVDAWVSNFSFDSGLADVGGATPSRSRDATDTPSERDTSDSSLTSPVYRSTLYAHWWRKAKVSAALILAESPALPFPSPTDSAAKCSTLEFYPASASEARCDTNIKRVDEQRQHASTSTPTGTTYTVGSGGKPTVPPKPAFLSRLSCKPSHQ</sequence>
<dbReference type="PANTHER" id="PTHR46026">
    <property type="entry name" value="RHO-TYPE GUANINE NUCLEOTIDE EXCHANGE FACTOR, ISOFORM F"/>
    <property type="match status" value="1"/>
</dbReference>
<protein>
    <submittedName>
        <fullName evidence="2">Rho guanine nucleotide exchange factor</fullName>
    </submittedName>
</protein>
<organism evidence="2">
    <name type="scientific">Daphnia magna</name>
    <dbReference type="NCBI Taxonomy" id="35525"/>
    <lineage>
        <taxon>Eukaryota</taxon>
        <taxon>Metazoa</taxon>
        <taxon>Ecdysozoa</taxon>
        <taxon>Arthropoda</taxon>
        <taxon>Crustacea</taxon>
        <taxon>Branchiopoda</taxon>
        <taxon>Diplostraca</taxon>
        <taxon>Cladocera</taxon>
        <taxon>Anomopoda</taxon>
        <taxon>Daphniidae</taxon>
        <taxon>Daphnia</taxon>
    </lineage>
</organism>
<dbReference type="InterPro" id="IPR011993">
    <property type="entry name" value="PH-like_dom_sf"/>
</dbReference>
<dbReference type="SMART" id="SM00325">
    <property type="entry name" value="RhoGEF"/>
    <property type="match status" value="1"/>
</dbReference>
<dbReference type="PROSITE" id="PS50010">
    <property type="entry name" value="DH_2"/>
    <property type="match status" value="1"/>
</dbReference>
<evidence type="ECO:0000256" key="1">
    <source>
        <dbReference type="SAM" id="MobiDB-lite"/>
    </source>
</evidence>
<dbReference type="Pfam" id="PF00621">
    <property type="entry name" value="RhoGEF"/>
    <property type="match status" value="1"/>
</dbReference>
<feature type="region of interest" description="Disordered" evidence="1">
    <location>
        <begin position="715"/>
        <end position="758"/>
    </location>
</feature>
<dbReference type="Gene3D" id="2.30.29.30">
    <property type="entry name" value="Pleckstrin-homology domain (PH domain)/Phosphotyrosine-binding domain (PTB)"/>
    <property type="match status" value="1"/>
</dbReference>
<dbReference type="CDD" id="cd11877">
    <property type="entry name" value="SH3_PIX"/>
    <property type="match status" value="1"/>
</dbReference>